<dbReference type="SFLD" id="SFLDG00002">
    <property type="entry name" value="C1.7:_P-type_atpase_like"/>
    <property type="match status" value="1"/>
</dbReference>
<dbReference type="Pfam" id="PF00403">
    <property type="entry name" value="HMA"/>
    <property type="match status" value="3"/>
</dbReference>
<keyword evidence="5" id="KW-0813">Transport</keyword>
<keyword evidence="15" id="KW-0186">Copper</keyword>
<keyword evidence="16" id="KW-0406">Ion transport</keyword>
<dbReference type="PANTHER" id="PTHR43520">
    <property type="entry name" value="ATP7, ISOFORM B"/>
    <property type="match status" value="1"/>
</dbReference>
<dbReference type="RefSeq" id="WP_207356138.1">
    <property type="nucleotide sequence ID" value="NZ_CP071503.1"/>
</dbReference>
<evidence type="ECO:0000313" key="23">
    <source>
        <dbReference type="Proteomes" id="UP000662770"/>
    </source>
</evidence>
<dbReference type="PROSITE" id="PS50846">
    <property type="entry name" value="HMA_2"/>
    <property type="match status" value="1"/>
</dbReference>
<evidence type="ECO:0000256" key="1">
    <source>
        <dbReference type="ARBA" id="ARBA00004651"/>
    </source>
</evidence>
<evidence type="ECO:0000256" key="11">
    <source>
        <dbReference type="ARBA" id="ARBA00022796"/>
    </source>
</evidence>
<evidence type="ECO:0000256" key="3">
    <source>
        <dbReference type="ARBA" id="ARBA00012517"/>
    </source>
</evidence>
<proteinExistence type="inferred from homology"/>
<feature type="transmembrane region" description="Helical" evidence="20">
    <location>
        <begin position="255"/>
        <end position="275"/>
    </location>
</feature>
<gene>
    <name evidence="22" type="ORF">JYB87_06900</name>
</gene>
<evidence type="ECO:0000256" key="14">
    <source>
        <dbReference type="ARBA" id="ARBA00022989"/>
    </source>
</evidence>
<evidence type="ECO:0000256" key="17">
    <source>
        <dbReference type="ARBA" id="ARBA00023136"/>
    </source>
</evidence>
<keyword evidence="17 20" id="KW-0472">Membrane</keyword>
<dbReference type="Pfam" id="PF00702">
    <property type="entry name" value="Hydrolase"/>
    <property type="match status" value="1"/>
</dbReference>
<dbReference type="InterPro" id="IPR023298">
    <property type="entry name" value="ATPase_P-typ_TM_dom_sf"/>
</dbReference>
<evidence type="ECO:0000256" key="2">
    <source>
        <dbReference type="ARBA" id="ARBA00006024"/>
    </source>
</evidence>
<dbReference type="InterPro" id="IPR008250">
    <property type="entry name" value="ATPase_P-typ_transduc_dom_A_sf"/>
</dbReference>
<evidence type="ECO:0000256" key="18">
    <source>
        <dbReference type="ARBA" id="ARBA00029719"/>
    </source>
</evidence>
<evidence type="ECO:0000256" key="9">
    <source>
        <dbReference type="ARBA" id="ARBA00022723"/>
    </source>
</evidence>
<dbReference type="InterPro" id="IPR023214">
    <property type="entry name" value="HAD_sf"/>
</dbReference>
<keyword evidence="10 20" id="KW-0547">Nucleotide-binding</keyword>
<feature type="transmembrane region" description="Helical" evidence="20">
    <location>
        <begin position="534"/>
        <end position="557"/>
    </location>
</feature>
<dbReference type="PRINTS" id="PR00119">
    <property type="entry name" value="CATATPASE"/>
</dbReference>
<dbReference type="Gene3D" id="3.40.50.1000">
    <property type="entry name" value="HAD superfamily/HAD-like"/>
    <property type="match status" value="1"/>
</dbReference>
<evidence type="ECO:0000256" key="5">
    <source>
        <dbReference type="ARBA" id="ARBA00022448"/>
    </source>
</evidence>
<evidence type="ECO:0000256" key="7">
    <source>
        <dbReference type="ARBA" id="ARBA00022553"/>
    </source>
</evidence>
<evidence type="ECO:0000256" key="10">
    <source>
        <dbReference type="ARBA" id="ARBA00022741"/>
    </source>
</evidence>
<dbReference type="InterPro" id="IPR006121">
    <property type="entry name" value="HMA_dom"/>
</dbReference>
<evidence type="ECO:0000256" key="4">
    <source>
        <dbReference type="ARBA" id="ARBA00015102"/>
    </source>
</evidence>
<feature type="transmembrane region" description="Helical" evidence="20">
    <location>
        <begin position="506"/>
        <end position="528"/>
    </location>
</feature>
<dbReference type="Gene3D" id="2.70.150.10">
    <property type="entry name" value="Calcium-transporting ATPase, cytoplasmic transduction domain A"/>
    <property type="match status" value="1"/>
</dbReference>
<evidence type="ECO:0000256" key="20">
    <source>
        <dbReference type="RuleBase" id="RU362081"/>
    </source>
</evidence>
<dbReference type="PROSITE" id="PS01229">
    <property type="entry name" value="COF_2"/>
    <property type="match status" value="1"/>
</dbReference>
<keyword evidence="9 20" id="KW-0479">Metal-binding</keyword>
<keyword evidence="12 20" id="KW-0067">ATP-binding</keyword>
<dbReference type="SFLD" id="SFLDF00027">
    <property type="entry name" value="p-type_atpase"/>
    <property type="match status" value="1"/>
</dbReference>
<comment type="subcellular location">
    <subcellularLocation>
        <location evidence="1">Cell membrane</location>
        <topology evidence="1">Multi-pass membrane protein</topology>
    </subcellularLocation>
</comment>
<dbReference type="Gene3D" id="3.30.70.100">
    <property type="match status" value="3"/>
</dbReference>
<evidence type="ECO:0000256" key="12">
    <source>
        <dbReference type="ARBA" id="ARBA00022840"/>
    </source>
</evidence>
<dbReference type="CDD" id="cd00371">
    <property type="entry name" value="HMA"/>
    <property type="match status" value="2"/>
</dbReference>
<dbReference type="PRINTS" id="PR00120">
    <property type="entry name" value="HATPASE"/>
</dbReference>
<dbReference type="NCBIfam" id="TIGR01511">
    <property type="entry name" value="ATPase-IB1_Cu"/>
    <property type="match status" value="1"/>
</dbReference>
<dbReference type="InterPro" id="IPR059000">
    <property type="entry name" value="ATPase_P-type_domA"/>
</dbReference>
<dbReference type="Proteomes" id="UP000662770">
    <property type="component" value="Chromosome"/>
</dbReference>
<dbReference type="NCBIfam" id="TIGR01525">
    <property type="entry name" value="ATPase-IB_hvy"/>
    <property type="match status" value="1"/>
</dbReference>
<dbReference type="InterPro" id="IPR018303">
    <property type="entry name" value="ATPase_P-typ_P_site"/>
</dbReference>
<evidence type="ECO:0000313" key="22">
    <source>
        <dbReference type="EMBL" id="QSX34941.1"/>
    </source>
</evidence>
<dbReference type="NCBIfam" id="TIGR01494">
    <property type="entry name" value="ATPase_P-type"/>
    <property type="match status" value="1"/>
</dbReference>
<keyword evidence="8 20" id="KW-0812">Transmembrane</keyword>
<comment type="similarity">
    <text evidence="2 20">Belongs to the cation transport ATPase (P-type) (TC 3.A.3) family. Type IB subfamily.</text>
</comment>
<sequence>MTSYQFHISNMHCKGCARKITALFDAEPHVTVTTDVASKLLRLSLADGASLTEQEVSERLAQANYQAEPAVASWHRFSVPDMHCGHCEKSIRAALLDAEQVQVDLESRQVAVLTLLSAEAVRQQINDAGFTAEPIAVEQHRADFEQVKQAAEALVSQTPNGQLESASSAQKLRLFVPEMSCASCVAKIEKAFEAAGVAARVNLADKQVSMENDIAVAQAQQILQTAGYRGELIENAADAIADKAAHDAKEYRTRLIQAAATLGVGVPMMLWGWFGGQMSVDSDAARLGWGLAAILCLILLLDCGGHFFAGAWRALKVKSANMDSLIAVGTGTAWLYSALVVAGPQWFPAGTRHVYFEASLMILGLINLGHALELRARGKTSSAVQQLIGLQANSAYLVTEQGDKEVAIDSIKIGDVLRLRAGDKVALDGEVISGQSLINEAMLTGEPMPVTKTAGDSVSAGTLNGDGSLTYRVTRAQQDTRLAQIIALVQEAQTSKMPIGRLTDKIAGVFVLVVMLLALLAALIWYFVGPQPALSHALVVLTSVLIIACPCALGLATPMSIMVAVGRAAQMGVLIKNGEALQTASKVSCVVLDKTGTVTEGKPQVVAIHCVNAADENTVLQAVASLEQQSSHPLAQSLLQAAQQRQLSVTEVSQFEYRQGQGVVGRLDNGIWLIGNDKLLQAHDVVLDEAVISLRNQATALAQTPVLVAHNGVFSALICISDPIRKDAKAALSLLKQQGKRLVLLSGDNEQTANAVAQQIGIDHVIAGVLPDEKQAWVHKLQQAGEVVAMVGDGINDAPALAAADVGVALGTGTDVAIESADMTLLTPKLENLALGFALSKATLRNIKQNLFGAFIYNSIGIPVAAGVLFPVFGILLSPVIAGAAMALSSLTVVSNANRLRFKKLA</sequence>
<dbReference type="Pfam" id="PF00122">
    <property type="entry name" value="E1-E2_ATPase"/>
    <property type="match status" value="1"/>
</dbReference>
<evidence type="ECO:0000256" key="13">
    <source>
        <dbReference type="ARBA" id="ARBA00022967"/>
    </source>
</evidence>
<evidence type="ECO:0000256" key="19">
    <source>
        <dbReference type="ARBA" id="ARBA00033239"/>
    </source>
</evidence>
<feature type="domain" description="HMA" evidence="21">
    <location>
        <begin position="170"/>
        <end position="231"/>
    </location>
</feature>
<dbReference type="SUPFAM" id="SSF55008">
    <property type="entry name" value="HMA, heavy metal-associated domain"/>
    <property type="match status" value="3"/>
</dbReference>
<feature type="transmembrane region" description="Helical" evidence="20">
    <location>
        <begin position="353"/>
        <end position="372"/>
    </location>
</feature>
<keyword evidence="11" id="KW-0187">Copper transport</keyword>
<accession>A0ABX7QWA8</accession>
<feature type="transmembrane region" description="Helical" evidence="20">
    <location>
        <begin position="324"/>
        <end position="347"/>
    </location>
</feature>
<keyword evidence="23" id="KW-1185">Reference proteome</keyword>
<dbReference type="InterPro" id="IPR001757">
    <property type="entry name" value="P_typ_ATPase"/>
</dbReference>
<evidence type="ECO:0000256" key="8">
    <source>
        <dbReference type="ARBA" id="ARBA00022692"/>
    </source>
</evidence>
<protein>
    <recommendedName>
        <fullName evidence="4">Copper-exporting P-type ATPase</fullName>
        <ecNumber evidence="3">7.2.2.8</ecNumber>
    </recommendedName>
    <alternativeName>
        <fullName evidence="18">Copper-exporting P-type ATPase A</fullName>
    </alternativeName>
    <alternativeName>
        <fullName evidence="19">Cu(+)-exporting ATPase</fullName>
    </alternativeName>
</protein>
<organism evidence="22 23">
    <name type="scientific">Shewanella avicenniae</name>
    <dbReference type="NCBI Taxonomy" id="2814294"/>
    <lineage>
        <taxon>Bacteria</taxon>
        <taxon>Pseudomonadati</taxon>
        <taxon>Pseudomonadota</taxon>
        <taxon>Gammaproteobacteria</taxon>
        <taxon>Alteromonadales</taxon>
        <taxon>Shewanellaceae</taxon>
        <taxon>Shewanella</taxon>
    </lineage>
</organism>
<dbReference type="PROSITE" id="PS00154">
    <property type="entry name" value="ATPASE_E1_E2"/>
    <property type="match status" value="1"/>
</dbReference>
<keyword evidence="13" id="KW-1278">Translocase</keyword>
<evidence type="ECO:0000259" key="21">
    <source>
        <dbReference type="PROSITE" id="PS50846"/>
    </source>
</evidence>
<dbReference type="EMBL" id="CP071503">
    <property type="protein sequence ID" value="QSX34941.1"/>
    <property type="molecule type" value="Genomic_DNA"/>
</dbReference>
<feature type="transmembrane region" description="Helical" evidence="20">
    <location>
        <begin position="851"/>
        <end position="870"/>
    </location>
</feature>
<dbReference type="InterPro" id="IPR027256">
    <property type="entry name" value="P-typ_ATPase_IB"/>
</dbReference>
<dbReference type="InterPro" id="IPR036412">
    <property type="entry name" value="HAD-like_sf"/>
</dbReference>
<evidence type="ECO:0000256" key="16">
    <source>
        <dbReference type="ARBA" id="ARBA00023065"/>
    </source>
</evidence>
<name>A0ABX7QWA8_9GAMM</name>
<dbReference type="InterPro" id="IPR044492">
    <property type="entry name" value="P_typ_ATPase_HD_dom"/>
</dbReference>
<dbReference type="InterPro" id="IPR036163">
    <property type="entry name" value="HMA_dom_sf"/>
</dbReference>
<dbReference type="SFLD" id="SFLDS00003">
    <property type="entry name" value="Haloacid_Dehalogenase"/>
    <property type="match status" value="1"/>
</dbReference>
<dbReference type="Gene3D" id="3.40.1110.10">
    <property type="entry name" value="Calcium-transporting ATPase, cytoplasmic domain N"/>
    <property type="match status" value="1"/>
</dbReference>
<dbReference type="PANTHER" id="PTHR43520:SF6">
    <property type="entry name" value="COPPER-EXPORTING P-TYPE ATPASE"/>
    <property type="match status" value="1"/>
</dbReference>
<dbReference type="InterPro" id="IPR023299">
    <property type="entry name" value="ATPase_P-typ_cyto_dom_N"/>
</dbReference>
<feature type="transmembrane region" description="Helical" evidence="20">
    <location>
        <begin position="876"/>
        <end position="894"/>
    </location>
</feature>
<keyword evidence="14 20" id="KW-1133">Transmembrane helix</keyword>
<dbReference type="SUPFAM" id="SSF56784">
    <property type="entry name" value="HAD-like"/>
    <property type="match status" value="1"/>
</dbReference>
<reference evidence="22 23" key="1">
    <citation type="submission" date="2021-03" db="EMBL/GenBank/DDBJ databases">
        <title>Novel species identification of genus Shewanella.</title>
        <authorList>
            <person name="Liu G."/>
            <person name="Zhang Q."/>
        </authorList>
    </citation>
    <scope>NUCLEOTIDE SEQUENCE [LARGE SCALE GENOMIC DNA]</scope>
    <source>
        <strain evidence="22 23">FJAT-51800</strain>
    </source>
</reference>
<feature type="transmembrane region" description="Helical" evidence="20">
    <location>
        <begin position="287"/>
        <end position="312"/>
    </location>
</feature>
<evidence type="ECO:0000256" key="15">
    <source>
        <dbReference type="ARBA" id="ARBA00023008"/>
    </source>
</evidence>
<keyword evidence="6 20" id="KW-1003">Cell membrane</keyword>
<evidence type="ECO:0000256" key="6">
    <source>
        <dbReference type="ARBA" id="ARBA00022475"/>
    </source>
</evidence>
<dbReference type="EC" id="7.2.2.8" evidence="3"/>
<dbReference type="CDD" id="cd02094">
    <property type="entry name" value="P-type_ATPase_Cu-like"/>
    <property type="match status" value="1"/>
</dbReference>
<dbReference type="SUPFAM" id="SSF81653">
    <property type="entry name" value="Calcium ATPase, transduction domain A"/>
    <property type="match status" value="1"/>
</dbReference>
<keyword evidence="7" id="KW-0597">Phosphoprotein</keyword>
<dbReference type="SUPFAM" id="SSF81665">
    <property type="entry name" value="Calcium ATPase, transmembrane domain M"/>
    <property type="match status" value="1"/>
</dbReference>